<name>A0A097IE05_9CORY</name>
<organism evidence="1 2">
    <name type="scientific">Corynebacterium doosanense CAU 212 = DSM 45436</name>
    <dbReference type="NCBI Taxonomy" id="558173"/>
    <lineage>
        <taxon>Bacteria</taxon>
        <taxon>Bacillati</taxon>
        <taxon>Actinomycetota</taxon>
        <taxon>Actinomycetes</taxon>
        <taxon>Mycobacteriales</taxon>
        <taxon>Corynebacteriaceae</taxon>
        <taxon>Corynebacterium</taxon>
    </lineage>
</organism>
<protein>
    <submittedName>
        <fullName evidence="1">Uncharacterized protein</fullName>
    </submittedName>
</protein>
<sequence length="217" mass="22909">MRGTSVRKDLSGLDRLGQIDELRARMQAVTGVVPEKQSAPEEDDALDVGLPLRIPRRAVTEISDCPALVVDLLAKVTAAGGHVGVVSWPQLSLAAIEHLDKVIAVPDPGPDPLGITSVLVEGLDLVVHHSAVELNLSPVRARPLTGRLRGGEAALLLVGLHAPSPALRIDARVSTYRGIGRGTGRISGMDIDVSMTAKAEKVRTTVVVGQRPHLRAV</sequence>
<dbReference type="Proteomes" id="UP000029914">
    <property type="component" value="Chromosome"/>
</dbReference>
<reference evidence="1 2" key="1">
    <citation type="submission" date="2013-09" db="EMBL/GenBank/DDBJ databases">
        <title>Complete genome sequence of Corynebacterium doosanense CAU 212(T) (=DSM 45436(T)), isolated from activated sludge.</title>
        <authorList>
            <person name="Schaffert L."/>
            <person name="Albersmeier A."/>
            <person name="Kalinowski J."/>
            <person name="Ruckert C."/>
        </authorList>
    </citation>
    <scope>NUCLEOTIDE SEQUENCE [LARGE SCALE GENOMIC DNA]</scope>
    <source>
        <strain evidence="1 2">CAU 212</strain>
    </source>
</reference>
<keyword evidence="2" id="KW-1185">Reference proteome</keyword>
<dbReference type="OrthoDB" id="4425096at2"/>
<dbReference type="EMBL" id="CP006764">
    <property type="protein sequence ID" value="AIT60371.1"/>
    <property type="molecule type" value="Genomic_DNA"/>
</dbReference>
<accession>A0A097IE05</accession>
<dbReference type="STRING" id="558173.CDOO_03260"/>
<dbReference type="KEGG" id="cdo:CDOO_03260"/>
<evidence type="ECO:0000313" key="1">
    <source>
        <dbReference type="EMBL" id="AIT60371.1"/>
    </source>
</evidence>
<dbReference type="HOGENOM" id="CLU_074514_1_0_11"/>
<dbReference type="AlphaFoldDB" id="A0A097IE05"/>
<proteinExistence type="predicted"/>
<evidence type="ECO:0000313" key="2">
    <source>
        <dbReference type="Proteomes" id="UP000029914"/>
    </source>
</evidence>
<dbReference type="eggNOG" id="COG4544">
    <property type="taxonomic scope" value="Bacteria"/>
</dbReference>
<dbReference type="RefSeq" id="WP_018021206.1">
    <property type="nucleotide sequence ID" value="NZ_AQUX01000002.1"/>
</dbReference>
<gene>
    <name evidence="1" type="ORF">CDOO_03260</name>
</gene>